<reference evidence="2 3" key="1">
    <citation type="submission" date="2019-10" db="EMBL/GenBank/DDBJ databases">
        <title>Draft Genome Assembly of Rhodococcus zopfii DSM44189.</title>
        <authorList>
            <person name="Sutton J.M."/>
            <person name="Akob D.M."/>
            <person name="Bushman T.J."/>
        </authorList>
    </citation>
    <scope>NUCLEOTIDE SEQUENCE [LARGE SCALE GENOMIC DNA]</scope>
    <source>
        <strain evidence="2 3">DSM 44189</strain>
    </source>
</reference>
<proteinExistence type="predicted"/>
<dbReference type="InterPro" id="IPR012349">
    <property type="entry name" value="Split_barrel_FMN-bd"/>
</dbReference>
<evidence type="ECO:0000313" key="3">
    <source>
        <dbReference type="Proteomes" id="UP001275440"/>
    </source>
</evidence>
<name>A0ABU3WLN3_9NOCA</name>
<protein>
    <submittedName>
        <fullName evidence="2">Pyridoxamine 5'-phosphate oxidase family protein</fullName>
    </submittedName>
</protein>
<dbReference type="SUPFAM" id="SSF50475">
    <property type="entry name" value="FMN-binding split barrel"/>
    <property type="match status" value="1"/>
</dbReference>
<comment type="caution">
    <text evidence="2">The sequence shown here is derived from an EMBL/GenBank/DDBJ whole genome shotgun (WGS) entry which is preliminary data.</text>
</comment>
<feature type="region of interest" description="Disordered" evidence="1">
    <location>
        <begin position="100"/>
        <end position="124"/>
    </location>
</feature>
<evidence type="ECO:0000313" key="2">
    <source>
        <dbReference type="EMBL" id="MDV2474860.1"/>
    </source>
</evidence>
<organism evidence="2 3">
    <name type="scientific">Rhodococcus zopfii</name>
    <dbReference type="NCBI Taxonomy" id="43772"/>
    <lineage>
        <taxon>Bacteria</taxon>
        <taxon>Bacillati</taxon>
        <taxon>Actinomycetota</taxon>
        <taxon>Actinomycetes</taxon>
        <taxon>Mycobacteriales</taxon>
        <taxon>Nocardiaceae</taxon>
        <taxon>Rhodococcus</taxon>
    </lineage>
</organism>
<dbReference type="RefSeq" id="WP_072811748.1">
    <property type="nucleotide sequence ID" value="NZ_JAHWLX010000032.1"/>
</dbReference>
<dbReference type="Gene3D" id="2.30.110.10">
    <property type="entry name" value="Electron Transport, Fmn-binding Protein, Chain A"/>
    <property type="match status" value="1"/>
</dbReference>
<keyword evidence="3" id="KW-1185">Reference proteome</keyword>
<sequence length="124" mass="12825">MSIKVDLAALDAALSDFGYAYLLTTGADFRPHAVAVTAVWNGTDLTVGEPGRRTTTNIGVHPAVSLVHPPAEPGGYSLIVDGEAVLDDGALRVRPTSAVLHRPATPDTPPQNPGCTADCRPLTG</sequence>
<evidence type="ECO:0000256" key="1">
    <source>
        <dbReference type="SAM" id="MobiDB-lite"/>
    </source>
</evidence>
<dbReference type="EMBL" id="WBMO01000001">
    <property type="protein sequence ID" value="MDV2474860.1"/>
    <property type="molecule type" value="Genomic_DNA"/>
</dbReference>
<gene>
    <name evidence="2" type="ORF">F8M49_04445</name>
</gene>
<dbReference type="Proteomes" id="UP001275440">
    <property type="component" value="Unassembled WGS sequence"/>
</dbReference>
<accession>A0ABU3WLN3</accession>